<dbReference type="PANTHER" id="PTHR34512">
    <property type="entry name" value="CELL SURFACE PROTEIN"/>
    <property type="match status" value="1"/>
</dbReference>
<name>A0A7W9SR16_ARMRO</name>
<sequence length="426" mass="45948">MATIHWPQFRGPGASGIAEGSKLPTVWNVEEKKNVLFKTPLPGLGHSSPIIWGDKVFVTTAVSPKNNNLKVGLYGDIEPVADDSEHQWQVHCLHKRTGKILWQQTACKGVPKIARHPKSTQASATMATDGKRVLAFFGSEGLYCYDLAGKLLWKRDFGILDSGYYMVATAQWGWASSPIFAGDKIIVQCDVQKGSFLAALDPATGKDVWRTPRNDVPTWSTPTLCTVGGKPQIVCNGWKHIGGYDLKTGKSLWKLTGGGDIPVPTPIVGQGLIFITNAHGRQAPIYAIRPSATGELILPPEGMGSLHFGWGVLRGGAYMQTPLVVGEHLYVCNDAGILSCYDATSGQRLYQERMGTGRTGFTASAVSADGKLYYTSEEGEIFVVQAGPKFKLLAQNPMGEVCMATPAISENALYFHTQGHLVGIAG</sequence>
<comment type="caution">
    <text evidence="2">The sequence shown here is derived from an EMBL/GenBank/DDBJ whole genome shotgun (WGS) entry which is preliminary data.</text>
</comment>
<dbReference type="InterPro" id="IPR002372">
    <property type="entry name" value="PQQ_rpt_dom"/>
</dbReference>
<dbReference type="Pfam" id="PF13360">
    <property type="entry name" value="PQQ_2"/>
    <property type="match status" value="1"/>
</dbReference>
<dbReference type="InterPro" id="IPR018391">
    <property type="entry name" value="PQQ_b-propeller_rpt"/>
</dbReference>
<dbReference type="InterPro" id="IPR015943">
    <property type="entry name" value="WD40/YVTN_repeat-like_dom_sf"/>
</dbReference>
<evidence type="ECO:0000313" key="3">
    <source>
        <dbReference type="Proteomes" id="UP000520814"/>
    </source>
</evidence>
<accession>A0A7W9SR16</accession>
<dbReference type="InterPro" id="IPR011047">
    <property type="entry name" value="Quinoprotein_ADH-like_sf"/>
</dbReference>
<dbReference type="EMBL" id="JACHGW010000002">
    <property type="protein sequence ID" value="MBB6051217.1"/>
    <property type="molecule type" value="Genomic_DNA"/>
</dbReference>
<dbReference type="SUPFAM" id="SSF50998">
    <property type="entry name" value="Quinoprotein alcohol dehydrogenase-like"/>
    <property type="match status" value="1"/>
</dbReference>
<dbReference type="Gene3D" id="2.130.10.10">
    <property type="entry name" value="YVTN repeat-like/Quinoprotein amine dehydrogenase"/>
    <property type="match status" value="1"/>
</dbReference>
<dbReference type="RefSeq" id="WP_184197613.1">
    <property type="nucleotide sequence ID" value="NZ_JACHGW010000002.1"/>
</dbReference>
<dbReference type="PANTHER" id="PTHR34512:SF30">
    <property type="entry name" value="OUTER MEMBRANE PROTEIN ASSEMBLY FACTOR BAMB"/>
    <property type="match status" value="1"/>
</dbReference>
<dbReference type="Proteomes" id="UP000520814">
    <property type="component" value="Unassembled WGS sequence"/>
</dbReference>
<keyword evidence="3" id="KW-1185">Reference proteome</keyword>
<gene>
    <name evidence="2" type="ORF">HNQ39_003008</name>
</gene>
<proteinExistence type="predicted"/>
<organism evidence="2 3">
    <name type="scientific">Armatimonas rosea</name>
    <dbReference type="NCBI Taxonomy" id="685828"/>
    <lineage>
        <taxon>Bacteria</taxon>
        <taxon>Bacillati</taxon>
        <taxon>Armatimonadota</taxon>
        <taxon>Armatimonadia</taxon>
        <taxon>Armatimonadales</taxon>
        <taxon>Armatimonadaceae</taxon>
        <taxon>Armatimonas</taxon>
    </lineage>
</organism>
<reference evidence="2 3" key="1">
    <citation type="submission" date="2020-08" db="EMBL/GenBank/DDBJ databases">
        <title>Genomic Encyclopedia of Type Strains, Phase IV (KMG-IV): sequencing the most valuable type-strain genomes for metagenomic binning, comparative biology and taxonomic classification.</title>
        <authorList>
            <person name="Goeker M."/>
        </authorList>
    </citation>
    <scope>NUCLEOTIDE SEQUENCE [LARGE SCALE GENOMIC DNA]</scope>
    <source>
        <strain evidence="2 3">DSM 23562</strain>
    </source>
</reference>
<evidence type="ECO:0000313" key="2">
    <source>
        <dbReference type="EMBL" id="MBB6051217.1"/>
    </source>
</evidence>
<feature type="domain" description="Pyrrolo-quinoline quinone repeat" evidence="1">
    <location>
        <begin position="90"/>
        <end position="349"/>
    </location>
</feature>
<dbReference type="AlphaFoldDB" id="A0A7W9SR16"/>
<protein>
    <submittedName>
        <fullName evidence="2">Outer membrane protein assembly factor BamB</fullName>
    </submittedName>
</protein>
<dbReference type="SMART" id="SM00564">
    <property type="entry name" value="PQQ"/>
    <property type="match status" value="5"/>
</dbReference>
<evidence type="ECO:0000259" key="1">
    <source>
        <dbReference type="Pfam" id="PF13360"/>
    </source>
</evidence>